<gene>
    <name evidence="1" type="ORF">SAMN05421877_103227</name>
</gene>
<name>A0A1H5VT30_9SPHI</name>
<dbReference type="AlphaFoldDB" id="A0A1H5VT30"/>
<evidence type="ECO:0000313" key="2">
    <source>
        <dbReference type="Proteomes" id="UP000236731"/>
    </source>
</evidence>
<dbReference type="SUPFAM" id="SSF49464">
    <property type="entry name" value="Carboxypeptidase regulatory domain-like"/>
    <property type="match status" value="1"/>
</dbReference>
<dbReference type="RefSeq" id="WP_103905590.1">
    <property type="nucleotide sequence ID" value="NZ_CP049246.1"/>
</dbReference>
<dbReference type="OrthoDB" id="1078909at2"/>
<organism evidence="1 2">
    <name type="scientific">Sphingobacterium lactis</name>
    <dbReference type="NCBI Taxonomy" id="797291"/>
    <lineage>
        <taxon>Bacteria</taxon>
        <taxon>Pseudomonadati</taxon>
        <taxon>Bacteroidota</taxon>
        <taxon>Sphingobacteriia</taxon>
        <taxon>Sphingobacteriales</taxon>
        <taxon>Sphingobacteriaceae</taxon>
        <taxon>Sphingobacterium</taxon>
    </lineage>
</organism>
<dbReference type="Proteomes" id="UP000236731">
    <property type="component" value="Unassembled WGS sequence"/>
</dbReference>
<evidence type="ECO:0008006" key="3">
    <source>
        <dbReference type="Google" id="ProtNLM"/>
    </source>
</evidence>
<reference evidence="2" key="1">
    <citation type="submission" date="2016-10" db="EMBL/GenBank/DDBJ databases">
        <authorList>
            <person name="Varghese N."/>
            <person name="Submissions S."/>
        </authorList>
    </citation>
    <scope>NUCLEOTIDE SEQUENCE [LARGE SCALE GENOMIC DNA]</scope>
    <source>
        <strain evidence="2">DSM 22361</strain>
    </source>
</reference>
<keyword evidence="2" id="KW-1185">Reference proteome</keyword>
<proteinExistence type="predicted"/>
<evidence type="ECO:0000313" key="1">
    <source>
        <dbReference type="EMBL" id="SEF90475.1"/>
    </source>
</evidence>
<dbReference type="EMBL" id="FNUT01000003">
    <property type="protein sequence ID" value="SEF90475.1"/>
    <property type="molecule type" value="Genomic_DNA"/>
</dbReference>
<protein>
    <recommendedName>
        <fullName evidence="3">CarboxypepD_reg-like domain-containing protein</fullName>
    </recommendedName>
</protein>
<dbReference type="InterPro" id="IPR008969">
    <property type="entry name" value="CarboxyPept-like_regulatory"/>
</dbReference>
<accession>A0A1H5VT30</accession>
<sequence length="361" mass="41962">MNKIILIISILFLTTSIKGQVLLVDSITNEPIVGATIYSNDGLSLDVSDINGIIDISKYNTDRILIQHVSYESKEISTKMLSKSKTIIVSPRNIQLESILVQDPNKYDYVVLKGYFRTYFIFNNKPNYFYDGIIEYYIPIKNQRKVYHKLLEYRYFQNNESVNDYVHIFGISLSFPPKIFPLESKSSINQIPKGVNHIDKGDKIFFMKDGLNMGFIQKTKSGNIQFYFDKVPPQKKISRTLFKIKGELYRGLTIENYSETDIKNPSLKNLINGTRLAIGAVQIKKEHGFIPMETFEEFYVIERSYLQKADVDKLKKSFTKSIYLDTKSNYSREFWKDLKDYNISPLSNNILKQLNTVLEEK</sequence>